<evidence type="ECO:0000256" key="7">
    <source>
        <dbReference type="SAM" id="Coils"/>
    </source>
</evidence>
<dbReference type="GO" id="GO:0005737">
    <property type="term" value="C:cytoplasm"/>
    <property type="evidence" value="ECO:0007669"/>
    <property type="project" value="TreeGrafter"/>
</dbReference>
<dbReference type="PROSITE" id="PS51456">
    <property type="entry name" value="MYOSIN_MOTOR"/>
    <property type="match status" value="1"/>
</dbReference>
<dbReference type="GO" id="GO:0005524">
    <property type="term" value="F:ATP binding"/>
    <property type="evidence" value="ECO:0007669"/>
    <property type="project" value="UniProtKB-KW"/>
</dbReference>
<dbReference type="Gene3D" id="3.40.850.10">
    <property type="entry name" value="Kinesin motor domain"/>
    <property type="match status" value="1"/>
</dbReference>
<dbReference type="Gene3D" id="1.20.58.530">
    <property type="match status" value="1"/>
</dbReference>
<feature type="compositionally biased region" description="Basic and acidic residues" evidence="8">
    <location>
        <begin position="1469"/>
        <end position="1487"/>
    </location>
</feature>
<keyword evidence="11" id="KW-1185">Reference proteome</keyword>
<feature type="coiled-coil region" evidence="7">
    <location>
        <begin position="1128"/>
        <end position="1232"/>
    </location>
</feature>
<feature type="coiled-coil region" evidence="7">
    <location>
        <begin position="1001"/>
        <end position="1057"/>
    </location>
</feature>
<dbReference type="CDD" id="cd01386">
    <property type="entry name" value="MYSc_Myo18"/>
    <property type="match status" value="1"/>
</dbReference>
<dbReference type="GO" id="GO:0016460">
    <property type="term" value="C:myosin II complex"/>
    <property type="evidence" value="ECO:0007669"/>
    <property type="project" value="TreeGrafter"/>
</dbReference>
<dbReference type="EMBL" id="KL206850">
    <property type="protein sequence ID" value="KFV86378.1"/>
    <property type="molecule type" value="Genomic_DNA"/>
</dbReference>
<feature type="region of interest" description="Disordered" evidence="8">
    <location>
        <begin position="1419"/>
        <end position="1495"/>
    </location>
</feature>
<feature type="compositionally biased region" description="Basic and acidic residues" evidence="8">
    <location>
        <begin position="1795"/>
        <end position="1805"/>
    </location>
</feature>
<protein>
    <submittedName>
        <fullName evidence="10">Unconventional myosin-XVIIIb</fullName>
    </submittedName>
</protein>
<reference evidence="10 11" key="1">
    <citation type="submission" date="2014-04" db="EMBL/GenBank/DDBJ databases">
        <title>Genome evolution of avian class.</title>
        <authorList>
            <person name="Zhang G."/>
            <person name="Li C."/>
        </authorList>
    </citation>
    <scope>NUCLEOTIDE SEQUENCE [LARGE SCALE GENOMIC DNA]</scope>
    <source>
        <strain evidence="10">BGI_N308</strain>
    </source>
</reference>
<dbReference type="Pfam" id="PF00063">
    <property type="entry name" value="Myosin_head"/>
    <property type="match status" value="1"/>
</dbReference>
<dbReference type="InterPro" id="IPR027417">
    <property type="entry name" value="P-loop_NTPase"/>
</dbReference>
<dbReference type="InterPro" id="IPR036064">
    <property type="entry name" value="MYSc_Myo18"/>
</dbReference>
<dbReference type="Gene3D" id="6.20.240.20">
    <property type="match status" value="1"/>
</dbReference>
<dbReference type="InterPro" id="IPR036961">
    <property type="entry name" value="Kinesin_motor_dom_sf"/>
</dbReference>
<keyword evidence="1" id="KW-0547">Nucleotide-binding</keyword>
<evidence type="ECO:0000256" key="8">
    <source>
        <dbReference type="SAM" id="MobiDB-lite"/>
    </source>
</evidence>
<feature type="non-terminal residue" evidence="10">
    <location>
        <position position="1"/>
    </location>
</feature>
<feature type="coiled-coil region" evidence="7">
    <location>
        <begin position="706"/>
        <end position="747"/>
    </location>
</feature>
<comment type="similarity">
    <text evidence="6">Belongs to the TRAFAC class myosin-kinesin ATPase superfamily. Myosin family.</text>
</comment>
<evidence type="ECO:0000256" key="3">
    <source>
        <dbReference type="ARBA" id="ARBA00023054"/>
    </source>
</evidence>
<evidence type="ECO:0000313" key="10">
    <source>
        <dbReference type="EMBL" id="KFV86378.1"/>
    </source>
</evidence>
<dbReference type="GO" id="GO:0003774">
    <property type="term" value="F:cytoskeletal motor activity"/>
    <property type="evidence" value="ECO:0007669"/>
    <property type="project" value="InterPro"/>
</dbReference>
<comment type="caution">
    <text evidence="6">Lacks conserved residue(s) required for the propagation of feature annotation.</text>
</comment>
<evidence type="ECO:0000256" key="5">
    <source>
        <dbReference type="ARBA" id="ARBA00023175"/>
    </source>
</evidence>
<keyword evidence="5" id="KW-0505">Motor protein</keyword>
<dbReference type="Gene3D" id="4.10.270.10">
    <property type="entry name" value="Myosin, subunit A"/>
    <property type="match status" value="1"/>
</dbReference>
<evidence type="ECO:0000256" key="6">
    <source>
        <dbReference type="PROSITE-ProRule" id="PRU00782"/>
    </source>
</evidence>
<accession>A0A093HUL3</accession>
<dbReference type="SMART" id="SM00242">
    <property type="entry name" value="MYSc"/>
    <property type="match status" value="1"/>
</dbReference>
<dbReference type="PROSITE" id="PS50096">
    <property type="entry name" value="IQ"/>
    <property type="match status" value="1"/>
</dbReference>
<dbReference type="Gene3D" id="1.10.10.820">
    <property type="match status" value="1"/>
</dbReference>
<dbReference type="InterPro" id="IPR001609">
    <property type="entry name" value="Myosin_head_motor_dom-like"/>
</dbReference>
<dbReference type="Proteomes" id="UP000053584">
    <property type="component" value="Unassembled WGS sequence"/>
</dbReference>
<keyword evidence="2" id="KW-0067">ATP-binding</keyword>
<dbReference type="Gene3D" id="1.20.120.720">
    <property type="entry name" value="Myosin VI head, motor domain, U50 subdomain"/>
    <property type="match status" value="1"/>
</dbReference>
<proteinExistence type="inferred from homology"/>
<feature type="domain" description="Myosin motor" evidence="9">
    <location>
        <begin position="1"/>
        <end position="642"/>
    </location>
</feature>
<evidence type="ECO:0000256" key="2">
    <source>
        <dbReference type="ARBA" id="ARBA00022840"/>
    </source>
</evidence>
<organism evidence="10 11">
    <name type="scientific">Struthio camelus australis</name>
    <dbReference type="NCBI Taxonomy" id="441894"/>
    <lineage>
        <taxon>Eukaryota</taxon>
        <taxon>Metazoa</taxon>
        <taxon>Chordata</taxon>
        <taxon>Craniata</taxon>
        <taxon>Vertebrata</taxon>
        <taxon>Euteleostomi</taxon>
        <taxon>Archelosauria</taxon>
        <taxon>Archosauria</taxon>
        <taxon>Dinosauria</taxon>
        <taxon>Saurischia</taxon>
        <taxon>Theropoda</taxon>
        <taxon>Coelurosauria</taxon>
        <taxon>Aves</taxon>
        <taxon>Palaeognathae</taxon>
        <taxon>Struthioniformes</taxon>
        <taxon>Struthionidae</taxon>
        <taxon>Struthio</taxon>
    </lineage>
</organism>
<gene>
    <name evidence="10" type="ORF">N308_11398</name>
</gene>
<sequence length="1821" mass="202773">GGTRSVCAGFAVEKIQAMFTVLGAFGSVTTSHSSSSTRFSMVLSLDFSATGRITAAHLQTMLLERVRVAQQPQGESNFNVFPLMLAGLDVAQRTMLHLHQMAESNSFGIKPFAKPEEKQKASATFAQLQAAMGTLGITAEEQQAIWRVLAGIYHLGAAGACKVGRKQFMKFEWANKAADVLGCDFEELTTAVFKHHLKQIIEQVAARGSRLPLEEETPSGPKMTGVECVEGMAAGLYEELFAAVVSLINRSFSSHHLSMASIAVVDTPGFHNPRHQRRERAATFEELCHNYVHERLQALFYEKTFLSEMERYKEENVEVSFDLPELSPKATLSIIDLNPSQALPGGSAAGPRGLLWILDEEVLIQGSGDGAAFDRLCSYFAKTGADQDEERYMRKCEQVLQFEIFHQLGTDPVRYDLTGWVSKAKLNLSAQNAIQVLQQSKISALKDLFLPRSKMPLICRSVAGLEGYSQPVLQRIGCVRKTFTNSFAAVKRKSVCAQLKLQTDALTNLLKRSQLHFIHCLVPRAGADGTGSQPPAPPEGDLQLDVPVLRAQLAGAQLLDAVRLYRTGYADRLPLTQFRRCFQVLAPEVMKKYTSAYEVPDESKAIEELFQVLDLEKKSVAVGRSQVFLKPGVISRLEKQRNKLISQKMILLQAACKGFLSRQKFKRLKIQHLAIRCIQKNLVVFQAVRHWPWWQLMSRVRPLLSINVAEDQLRAKEKELAALRRKLEKSEQSCNELRQNSEKLESKVKPEKCLCAHSWILTKGVGKRELQESELPAKSVQLEVDSAGPRCADANVLQILGGNPFHLVPWVLPFAQKRDQMFSALSLAEPGVRALAHSRVQARYVERQRLRHVGGFVLVQQKVSRCNDLELEQERDWAAPGPVRGCILSLCRFDLQLAQALGESAFEKSLREKVTQENTSIRWEMAKLQQSLEQKEAEACGLAQRVAEGAGAADSCRGSPGAGSAALAPSRACPGQTLPVPGPPVPRLPEQCSPLHVFQLHQRLELEIERMKQIHQKELEDKDEELEDVRQSCQRRLRQLEMQLEQEYEEKQMVLHEKQDLEGLIGTLCEQVRGWSPPTLPSSSPGKGSGIISTRSLQMLSARVIRISLNFSQREESEAKCAEAQASQKTMALELENLHTELETLSRNKNLVEEQLYQLQHERADLLRRIDEDQEDLNELMEKHKALIAQSATDIAQIQELQTQVEEAKKEKQSLQEKLQAAEARLAQLGRSTVERAVVSRQEARVCDLQNRLDLPLQLVLSSLPLQVLVLRLRDSIIKMGEELEKAAESEAREKENTKYYQMRMEEMKADMNELVQRELESSRRRMELVRGCCHHGPTGSEANRLPSVMGWLRGLQVSTNNICKAVCFAWRGAKDTLKTEHRQVLKICCDPAPAQALPGVTGTGASVLRAAGVLPWQVGRARPPPPPPRMNKDVKEPEMNRPASSLSAGRSVDAADAGKIASPLLGARRREYGKPPADKEELEKGRFPSPLSPTVMRRKLSSAAEDKFPSSSFALSEYVEELRRKRATEKEQGALGLDDASPLPIYQTTGASTLRRCRTFREADDFPVKFEVNEPRESEGAPGSPGLIRSSSLKCMASEKMEPARSPVLKRVSKFGSYDSLLQNIDNSFPQLSSSAVGADALNTLRLKSWRSCLEPSLEEGGDIDVGKDPLVWKIPTLNYERRTNIDFDDFLPAIRKSRSTSSLAKPGKDRKDGQRPLTVRFEDQATADSWASSEIKPMSKQSSAAKVDSGNLSDSSSSSGSARSFRSADSIKRRPRPQRPDGEGCSSSISAESPREPRRSEAEGKEDDVNSIMKKYLGK</sequence>
<keyword evidence="4 6" id="KW-0518">Myosin</keyword>
<evidence type="ECO:0000256" key="4">
    <source>
        <dbReference type="ARBA" id="ARBA00023123"/>
    </source>
</evidence>
<feature type="region of interest" description="Disordered" evidence="8">
    <location>
        <begin position="1700"/>
        <end position="1821"/>
    </location>
</feature>
<keyword evidence="6" id="KW-0009">Actin-binding</keyword>
<dbReference type="SUPFAM" id="SSF52540">
    <property type="entry name" value="P-loop containing nucleoside triphosphate hydrolases"/>
    <property type="match status" value="1"/>
</dbReference>
<dbReference type="Gene3D" id="1.20.5.340">
    <property type="match status" value="1"/>
</dbReference>
<dbReference type="PANTHER" id="PTHR45615:SF8">
    <property type="entry name" value="UNCONVENTIONAL MYOSIN-XVIIIB"/>
    <property type="match status" value="1"/>
</dbReference>
<evidence type="ECO:0000313" key="11">
    <source>
        <dbReference type="Proteomes" id="UP000053584"/>
    </source>
</evidence>
<dbReference type="PANTHER" id="PTHR45615">
    <property type="entry name" value="MYOSIN HEAVY CHAIN, NON-MUSCLE"/>
    <property type="match status" value="1"/>
</dbReference>
<name>A0A093HUL3_STRCA</name>
<dbReference type="STRING" id="441894.ENSSCUP00000024781"/>
<feature type="compositionally biased region" description="Basic and acidic residues" evidence="8">
    <location>
        <begin position="1431"/>
        <end position="1440"/>
    </location>
</feature>
<feature type="compositionally biased region" description="Low complexity" evidence="8">
    <location>
        <begin position="1751"/>
        <end position="1770"/>
    </location>
</feature>
<dbReference type="GO" id="GO:0016461">
    <property type="term" value="C:unconventional myosin complex"/>
    <property type="evidence" value="ECO:0007669"/>
    <property type="project" value="TreeGrafter"/>
</dbReference>
<dbReference type="GO" id="GO:0051015">
    <property type="term" value="F:actin filament binding"/>
    <property type="evidence" value="ECO:0007669"/>
    <property type="project" value="TreeGrafter"/>
</dbReference>
<keyword evidence="3 7" id="KW-0175">Coiled coil</keyword>
<dbReference type="GO" id="GO:0031032">
    <property type="term" value="P:actomyosin structure organization"/>
    <property type="evidence" value="ECO:0007669"/>
    <property type="project" value="TreeGrafter"/>
</dbReference>
<evidence type="ECO:0000256" key="1">
    <source>
        <dbReference type="ARBA" id="ARBA00022741"/>
    </source>
</evidence>
<evidence type="ECO:0000259" key="9">
    <source>
        <dbReference type="PROSITE" id="PS51456"/>
    </source>
</evidence>
<feature type="non-terminal residue" evidence="10">
    <location>
        <position position="1821"/>
    </location>
</feature>
<dbReference type="GO" id="GO:0032982">
    <property type="term" value="C:myosin filament"/>
    <property type="evidence" value="ECO:0007669"/>
    <property type="project" value="TreeGrafter"/>
</dbReference>